<organism evidence="7 9">
    <name type="scientific">Legionella feeleii</name>
    <dbReference type="NCBI Taxonomy" id="453"/>
    <lineage>
        <taxon>Bacteria</taxon>
        <taxon>Pseudomonadati</taxon>
        <taxon>Pseudomonadota</taxon>
        <taxon>Gammaproteobacteria</taxon>
        <taxon>Legionellales</taxon>
        <taxon>Legionellaceae</taxon>
        <taxon>Legionella</taxon>
    </lineage>
</organism>
<evidence type="ECO:0000256" key="2">
    <source>
        <dbReference type="ARBA" id="ARBA00006676"/>
    </source>
</evidence>
<dbReference type="PANTHER" id="PTHR43114">
    <property type="entry name" value="ADENINE DEAMINASE"/>
    <property type="match status" value="1"/>
</dbReference>
<evidence type="ECO:0000313" key="9">
    <source>
        <dbReference type="Proteomes" id="UP000054698"/>
    </source>
</evidence>
<evidence type="ECO:0000259" key="6">
    <source>
        <dbReference type="Pfam" id="PF00962"/>
    </source>
</evidence>
<keyword evidence="4 7" id="KW-0378">Hydrolase</keyword>
<dbReference type="Proteomes" id="UP000251942">
    <property type="component" value="Unassembled WGS sequence"/>
</dbReference>
<reference evidence="7 9" key="1">
    <citation type="submission" date="2015-11" db="EMBL/GenBank/DDBJ databases">
        <title>Genomic analysis of 38 Legionella species identifies large and diverse effector repertoires.</title>
        <authorList>
            <person name="Burstein D."/>
            <person name="Amaro F."/>
            <person name="Zusman T."/>
            <person name="Lifshitz Z."/>
            <person name="Cohen O."/>
            <person name="Gilbert J.A."/>
            <person name="Pupko T."/>
            <person name="Shuman H.A."/>
            <person name="Segal G."/>
        </authorList>
    </citation>
    <scope>NUCLEOTIDE SEQUENCE [LARGE SCALE GENOMIC DNA]</scope>
    <source>
        <strain evidence="7 9">WO-44C</strain>
    </source>
</reference>
<keyword evidence="3" id="KW-0479">Metal-binding</keyword>
<comment type="cofactor">
    <cofactor evidence="1">
        <name>Zn(2+)</name>
        <dbReference type="ChEBI" id="CHEBI:29105"/>
    </cofactor>
</comment>
<reference evidence="8 10" key="2">
    <citation type="submission" date="2018-06" db="EMBL/GenBank/DDBJ databases">
        <authorList>
            <consortium name="Pathogen Informatics"/>
            <person name="Doyle S."/>
        </authorList>
    </citation>
    <scope>NUCLEOTIDE SEQUENCE [LARGE SCALE GENOMIC DNA]</scope>
    <source>
        <strain evidence="8 10">NCTC12022</strain>
    </source>
</reference>
<evidence type="ECO:0000256" key="4">
    <source>
        <dbReference type="ARBA" id="ARBA00022801"/>
    </source>
</evidence>
<evidence type="ECO:0000256" key="1">
    <source>
        <dbReference type="ARBA" id="ARBA00001947"/>
    </source>
</evidence>
<evidence type="ECO:0000256" key="3">
    <source>
        <dbReference type="ARBA" id="ARBA00022723"/>
    </source>
</evidence>
<proteinExistence type="inferred from homology"/>
<keyword evidence="5" id="KW-0862">Zinc</keyword>
<evidence type="ECO:0000313" key="10">
    <source>
        <dbReference type="Proteomes" id="UP000251942"/>
    </source>
</evidence>
<keyword evidence="9" id="KW-1185">Reference proteome</keyword>
<evidence type="ECO:0000313" key="8">
    <source>
        <dbReference type="EMBL" id="SPX61769.1"/>
    </source>
</evidence>
<dbReference type="PROSITE" id="PS00485">
    <property type="entry name" value="A_DEAMINASE"/>
    <property type="match status" value="1"/>
</dbReference>
<comment type="similarity">
    <text evidence="2">Belongs to the metallo-dependent hydrolases superfamily. Adenosine and AMP deaminases family.</text>
</comment>
<dbReference type="SUPFAM" id="SSF51556">
    <property type="entry name" value="Metallo-dependent hydrolases"/>
    <property type="match status" value="1"/>
</dbReference>
<dbReference type="InterPro" id="IPR001365">
    <property type="entry name" value="A_deaminase_dom"/>
</dbReference>
<dbReference type="OrthoDB" id="105475at2"/>
<dbReference type="PANTHER" id="PTHR43114:SF6">
    <property type="entry name" value="ADENINE DEAMINASE"/>
    <property type="match status" value="1"/>
</dbReference>
<dbReference type="NCBIfam" id="TIGR01430">
    <property type="entry name" value="aden_deam"/>
    <property type="match status" value="1"/>
</dbReference>
<accession>A0A0W0TIK8</accession>
<evidence type="ECO:0000256" key="5">
    <source>
        <dbReference type="ARBA" id="ARBA00022833"/>
    </source>
</evidence>
<feature type="domain" description="Adenosine deaminase" evidence="6">
    <location>
        <begin position="5"/>
        <end position="323"/>
    </location>
</feature>
<evidence type="ECO:0000313" key="7">
    <source>
        <dbReference type="EMBL" id="KTC95013.1"/>
    </source>
</evidence>
<dbReference type="Gene3D" id="3.20.20.140">
    <property type="entry name" value="Metal-dependent hydrolases"/>
    <property type="match status" value="1"/>
</dbReference>
<dbReference type="GO" id="GO:0046872">
    <property type="term" value="F:metal ion binding"/>
    <property type="evidence" value="ECO:0007669"/>
    <property type="project" value="UniProtKB-KW"/>
</dbReference>
<dbReference type="STRING" id="453.Lfee_2677"/>
<dbReference type="AlphaFoldDB" id="A0A0W0TIK8"/>
<dbReference type="GO" id="GO:0009168">
    <property type="term" value="P:purine ribonucleoside monophosphate biosynthetic process"/>
    <property type="evidence" value="ECO:0007669"/>
    <property type="project" value="InterPro"/>
</dbReference>
<dbReference type="RefSeq" id="WP_058447511.1">
    <property type="nucleotide sequence ID" value="NZ_CAAAHT010000006.1"/>
</dbReference>
<dbReference type="InterPro" id="IPR032466">
    <property type="entry name" value="Metal_Hydrolase"/>
</dbReference>
<gene>
    <name evidence="7" type="primary">add_3</name>
    <name evidence="8" type="synonym">add_2</name>
    <name evidence="7" type="ORF">Lfee_2677</name>
    <name evidence="8" type="ORF">NCTC12022_02518</name>
</gene>
<dbReference type="PATRIC" id="fig|453.4.peg.2932"/>
<dbReference type="EC" id="3.5.4.2" evidence="8"/>
<dbReference type="Pfam" id="PF00962">
    <property type="entry name" value="A_deaminase"/>
    <property type="match status" value="1"/>
</dbReference>
<dbReference type="InterPro" id="IPR006650">
    <property type="entry name" value="A/AMP_deam_AS"/>
</dbReference>
<dbReference type="EMBL" id="LNYB01000085">
    <property type="protein sequence ID" value="KTC95013.1"/>
    <property type="molecule type" value="Genomic_DNA"/>
</dbReference>
<dbReference type="EMBL" id="UASS01000022">
    <property type="protein sequence ID" value="SPX61769.1"/>
    <property type="molecule type" value="Genomic_DNA"/>
</dbReference>
<dbReference type="EC" id="3.5.4.4" evidence="7"/>
<dbReference type="NCBIfam" id="NF006848">
    <property type="entry name" value="PRK09358.1-3"/>
    <property type="match status" value="1"/>
</dbReference>
<protein>
    <submittedName>
        <fullName evidence="7">Adenosine deaminase</fullName>
        <ecNumber evidence="8">3.5.4.2</ecNumber>
        <ecNumber evidence="7">3.5.4.4</ecNumber>
    </submittedName>
</protein>
<sequence length="330" mass="36569">MSIQKAELHSHLEGTITPTLAKKLAKRNKLPLPQTLLASDGKGYAYHDFLDFLKAYDAIAALIKTPRDYYDITFDYLKTNALENTVYIEMMYSPDHAEQASGIPSSEHLQAIQQAIDDAENQFNIIGRIIITAVRHFGADAAIRVAKQAIKEQVPCIVGLGLGGDEIHFPPKLFKKAYQIAAEAGLHCTVHAGEFAPASGMLEAMEYLPIERIGHGIQAIHSAETIAQLKDRNIALEICPSSNVALGLFKDLVSHPLPHLIDAGIKISLGSDDPPFFRTNLAKEYERVQETYHYSDKQMKMFTLNAIDSAFADEVTKLKLRKLLTSDEQP</sequence>
<dbReference type="Proteomes" id="UP000054698">
    <property type="component" value="Unassembled WGS sequence"/>
</dbReference>
<name>A0A0W0TIK8_9GAMM</name>
<dbReference type="InterPro" id="IPR006330">
    <property type="entry name" value="Ado/ade_deaminase"/>
</dbReference>
<dbReference type="GO" id="GO:0000034">
    <property type="term" value="F:adenine deaminase activity"/>
    <property type="evidence" value="ECO:0007669"/>
    <property type="project" value="UniProtKB-EC"/>
</dbReference>